<dbReference type="Proteomes" id="UP001055153">
    <property type="component" value="Unassembled WGS sequence"/>
</dbReference>
<evidence type="ECO:0000313" key="3">
    <source>
        <dbReference type="EMBL" id="GJE01327.1"/>
    </source>
</evidence>
<sequence length="96" mass="9818">MRTRRVPSLTLPTILAAALLAAAPLSAQTADPGVPSSPRTGDPGSTGAVNRSITATGQTKPPGAAVGPREGQSEDQRDKIRDINRKVDTGICIGCN</sequence>
<proteinExistence type="predicted"/>
<feature type="region of interest" description="Disordered" evidence="1">
    <location>
        <begin position="27"/>
        <end position="96"/>
    </location>
</feature>
<organism evidence="3 4">
    <name type="scientific">Methylobacterium isbiliense</name>
    <dbReference type="NCBI Taxonomy" id="315478"/>
    <lineage>
        <taxon>Bacteria</taxon>
        <taxon>Pseudomonadati</taxon>
        <taxon>Pseudomonadota</taxon>
        <taxon>Alphaproteobacteria</taxon>
        <taxon>Hyphomicrobiales</taxon>
        <taxon>Methylobacteriaceae</taxon>
        <taxon>Methylobacterium</taxon>
    </lineage>
</organism>
<feature type="signal peptide" evidence="2">
    <location>
        <begin position="1"/>
        <end position="29"/>
    </location>
</feature>
<dbReference type="EMBL" id="BPQQ01000036">
    <property type="protein sequence ID" value="GJE01327.1"/>
    <property type="molecule type" value="Genomic_DNA"/>
</dbReference>
<gene>
    <name evidence="3" type="ORF">GMJLKIPL_3257</name>
</gene>
<name>A0ABQ4SE29_9HYPH</name>
<keyword evidence="2" id="KW-0732">Signal</keyword>
<evidence type="ECO:0000256" key="1">
    <source>
        <dbReference type="SAM" id="MobiDB-lite"/>
    </source>
</evidence>
<feature type="compositionally biased region" description="Polar residues" evidence="1">
    <location>
        <begin position="47"/>
        <end position="59"/>
    </location>
</feature>
<reference evidence="3" key="2">
    <citation type="submission" date="2021-08" db="EMBL/GenBank/DDBJ databases">
        <authorList>
            <person name="Tani A."/>
            <person name="Ola A."/>
            <person name="Ogura Y."/>
            <person name="Katsura K."/>
            <person name="Hayashi T."/>
        </authorList>
    </citation>
    <scope>NUCLEOTIDE SEQUENCE</scope>
    <source>
        <strain evidence="3">DSM 17168</strain>
    </source>
</reference>
<feature type="chain" id="PRO_5047126400" evidence="2">
    <location>
        <begin position="30"/>
        <end position="96"/>
    </location>
</feature>
<comment type="caution">
    <text evidence="3">The sequence shown here is derived from an EMBL/GenBank/DDBJ whole genome shotgun (WGS) entry which is preliminary data.</text>
</comment>
<evidence type="ECO:0000256" key="2">
    <source>
        <dbReference type="SAM" id="SignalP"/>
    </source>
</evidence>
<feature type="compositionally biased region" description="Basic and acidic residues" evidence="1">
    <location>
        <begin position="71"/>
        <end position="88"/>
    </location>
</feature>
<accession>A0ABQ4SE29</accession>
<keyword evidence="4" id="KW-1185">Reference proteome</keyword>
<reference evidence="3" key="1">
    <citation type="journal article" date="2021" name="Front. Microbiol.">
        <title>Comprehensive Comparative Genomics and Phenotyping of Methylobacterium Species.</title>
        <authorList>
            <person name="Alessa O."/>
            <person name="Ogura Y."/>
            <person name="Fujitani Y."/>
            <person name="Takami H."/>
            <person name="Hayashi T."/>
            <person name="Sahin N."/>
            <person name="Tani A."/>
        </authorList>
    </citation>
    <scope>NUCLEOTIDE SEQUENCE</scope>
    <source>
        <strain evidence="3">DSM 17168</strain>
    </source>
</reference>
<dbReference type="RefSeq" id="WP_238236161.1">
    <property type="nucleotide sequence ID" value="NZ_BPQQ01000036.1"/>
</dbReference>
<protein>
    <submittedName>
        <fullName evidence="3">Uncharacterized protein</fullName>
    </submittedName>
</protein>
<evidence type="ECO:0000313" key="4">
    <source>
        <dbReference type="Proteomes" id="UP001055153"/>
    </source>
</evidence>